<dbReference type="InterPro" id="IPR026057">
    <property type="entry name" value="TBL_C"/>
</dbReference>
<feature type="compositionally biased region" description="Basic and acidic residues" evidence="7">
    <location>
        <begin position="247"/>
        <end position="256"/>
    </location>
</feature>
<keyword evidence="6 8" id="KW-0472">Membrane</keyword>
<dbReference type="Proteomes" id="UP000091857">
    <property type="component" value="Chromosome 9"/>
</dbReference>
<evidence type="ECO:0000256" key="8">
    <source>
        <dbReference type="SAM" id="Phobius"/>
    </source>
</evidence>
<feature type="region of interest" description="Disordered" evidence="7">
    <location>
        <begin position="97"/>
        <end position="131"/>
    </location>
</feature>
<protein>
    <submittedName>
        <fullName evidence="11">Uncharacterized protein</fullName>
    </submittedName>
</protein>
<dbReference type="GO" id="GO:0016020">
    <property type="term" value="C:membrane"/>
    <property type="evidence" value="ECO:0007669"/>
    <property type="project" value="UniProtKB-SubCell"/>
</dbReference>
<keyword evidence="4" id="KW-0735">Signal-anchor</keyword>
<dbReference type="InterPro" id="IPR029962">
    <property type="entry name" value="TBL"/>
</dbReference>
<dbReference type="InterPro" id="IPR025846">
    <property type="entry name" value="TBL_N"/>
</dbReference>
<feature type="compositionally biased region" description="Polar residues" evidence="7">
    <location>
        <begin position="202"/>
        <end position="246"/>
    </location>
</feature>
<dbReference type="GO" id="GO:0016413">
    <property type="term" value="F:O-acetyltransferase activity"/>
    <property type="evidence" value="ECO:0000318"/>
    <property type="project" value="GO_Central"/>
</dbReference>
<dbReference type="PANTHER" id="PTHR32285:SF22">
    <property type="entry name" value="PROTEIN TRICHOME BIREFRINGENCE"/>
    <property type="match status" value="1"/>
</dbReference>
<evidence type="ECO:0000256" key="4">
    <source>
        <dbReference type="ARBA" id="ARBA00022968"/>
    </source>
</evidence>
<feature type="transmembrane region" description="Helical" evidence="8">
    <location>
        <begin position="32"/>
        <end position="52"/>
    </location>
</feature>
<dbReference type="Pfam" id="PF13839">
    <property type="entry name" value="PC-Esterase"/>
    <property type="match status" value="1"/>
</dbReference>
<feature type="compositionally biased region" description="Polar residues" evidence="7">
    <location>
        <begin position="106"/>
        <end position="126"/>
    </location>
</feature>
<feature type="domain" description="Trichome birefringence-like C-terminal" evidence="9">
    <location>
        <begin position="347"/>
        <end position="632"/>
    </location>
</feature>
<dbReference type="OrthoDB" id="630188at2759"/>
<comment type="similarity">
    <text evidence="2">Belongs to the PC-esterase family. TBL subfamily.</text>
</comment>
<keyword evidence="5 8" id="KW-1133">Transmembrane helix</keyword>
<feature type="region of interest" description="Disordered" evidence="7">
    <location>
        <begin position="170"/>
        <end position="285"/>
    </location>
</feature>
<accession>A0A2C9V7T8</accession>
<organism evidence="11 12">
    <name type="scientific">Manihot esculenta</name>
    <name type="common">Cassava</name>
    <name type="synonym">Jatropha manihot</name>
    <dbReference type="NCBI Taxonomy" id="3983"/>
    <lineage>
        <taxon>Eukaryota</taxon>
        <taxon>Viridiplantae</taxon>
        <taxon>Streptophyta</taxon>
        <taxon>Embryophyta</taxon>
        <taxon>Tracheophyta</taxon>
        <taxon>Spermatophyta</taxon>
        <taxon>Magnoliopsida</taxon>
        <taxon>eudicotyledons</taxon>
        <taxon>Gunneridae</taxon>
        <taxon>Pentapetalae</taxon>
        <taxon>rosids</taxon>
        <taxon>fabids</taxon>
        <taxon>Malpighiales</taxon>
        <taxon>Euphorbiaceae</taxon>
        <taxon>Crotonoideae</taxon>
        <taxon>Manihoteae</taxon>
        <taxon>Manihot</taxon>
    </lineage>
</organism>
<dbReference type="PANTHER" id="PTHR32285">
    <property type="entry name" value="PROTEIN TRICHOME BIREFRINGENCE-LIKE 9-RELATED"/>
    <property type="match status" value="1"/>
</dbReference>
<keyword evidence="12" id="KW-1185">Reference proteome</keyword>
<evidence type="ECO:0000259" key="10">
    <source>
        <dbReference type="Pfam" id="PF14416"/>
    </source>
</evidence>
<dbReference type="STRING" id="3983.A0A2C9V7T8"/>
<evidence type="ECO:0000313" key="11">
    <source>
        <dbReference type="EMBL" id="OAY40623.1"/>
    </source>
</evidence>
<proteinExistence type="inferred from homology"/>
<dbReference type="OMA" id="FLFEEYN"/>
<evidence type="ECO:0000256" key="6">
    <source>
        <dbReference type="ARBA" id="ARBA00023136"/>
    </source>
</evidence>
<feature type="compositionally biased region" description="Polar residues" evidence="7">
    <location>
        <begin position="272"/>
        <end position="285"/>
    </location>
</feature>
<evidence type="ECO:0000256" key="7">
    <source>
        <dbReference type="SAM" id="MobiDB-lite"/>
    </source>
</evidence>
<evidence type="ECO:0000256" key="1">
    <source>
        <dbReference type="ARBA" id="ARBA00004167"/>
    </source>
</evidence>
<dbReference type="Gramene" id="Manes.09G036800.1.v8.1">
    <property type="protein sequence ID" value="Manes.09G036800.1.v8.1.CDS"/>
    <property type="gene ID" value="Manes.09G036800.v8.1"/>
</dbReference>
<dbReference type="Pfam" id="PF14416">
    <property type="entry name" value="PMR5N"/>
    <property type="match status" value="1"/>
</dbReference>
<dbReference type="AlphaFoldDB" id="A0A2C9V7T8"/>
<sequence length="649" mass="73025">MPGSDTKYISINGGTLVSDISRLSSLLKTRRTLAFAYGFMFAFVAFTVFLAFNPSPNSSSPWFSNIFTSSSVTTSYDSYRSRFSSIFSYFSPNNSSSDQQEHDFSTLPTQSDAGSNTSLSQPSGANNGVRDLPIVQNRTQNTVDSVKPLVFQANQSNNASIVSEVSSTAKNNTQNIQNSDKDHALKPNQTTIPSPMIPVRANTKSVSPVPANQNAKSSTKPVSPVPANQNPQSPTNSASSVKGNSGKQEKGVEVKNEASNYTASLSKKHSNGSKQKNETNSEASANQGIESLLNCDLFDGEWVRDDSYPLYKPGSCSLIDEQFNCIINGRPDKDYQKYKWKPKSCTLPRLNPAHMLDMLKGKRLVFVGDSLNRNMWESLVCMLKGSVKDQSKVFEANGRHHFRGEASYSFIFKDYDCTIEFFVSPFLVQEWEMSDKNGSKKETLRLDLVGRSSDQYKNADIIIFNTGHWWTHEKTSKGKDYYQEGSHVYDELNVLEAFRKALTTWARWVDANVNPMKSVVFFRGYSASHFSGGQWNSGGACDSEVEPIKNATYLREYPPKMLVLEKILRGMKTHVKYLNVTQMTDYRKDGHPSIYRKQKLSLEERRSPLLYQDCSHWCLPGVPDAWNEILYSELLINEHQKLQAQKRHR</sequence>
<feature type="domain" description="Trichome birefringence-like N-terminal" evidence="10">
    <location>
        <begin position="294"/>
        <end position="345"/>
    </location>
</feature>
<comment type="caution">
    <text evidence="11">The sequence shown here is derived from an EMBL/GenBank/DDBJ whole genome shotgun (WGS) entry which is preliminary data.</text>
</comment>
<evidence type="ECO:0000256" key="3">
    <source>
        <dbReference type="ARBA" id="ARBA00022692"/>
    </source>
</evidence>
<reference evidence="12" key="1">
    <citation type="journal article" date="2016" name="Nat. Biotechnol.">
        <title>Sequencing wild and cultivated cassava and related species reveals extensive interspecific hybridization and genetic diversity.</title>
        <authorList>
            <person name="Bredeson J.V."/>
            <person name="Lyons J.B."/>
            <person name="Prochnik S.E."/>
            <person name="Wu G.A."/>
            <person name="Ha C.M."/>
            <person name="Edsinger-Gonzales E."/>
            <person name="Grimwood J."/>
            <person name="Schmutz J."/>
            <person name="Rabbi I.Y."/>
            <person name="Egesi C."/>
            <person name="Nauluvula P."/>
            <person name="Lebot V."/>
            <person name="Ndunguru J."/>
            <person name="Mkamilo G."/>
            <person name="Bart R.S."/>
            <person name="Setter T.L."/>
            <person name="Gleadow R.M."/>
            <person name="Kulakow P."/>
            <person name="Ferguson M.E."/>
            <person name="Rounsley S."/>
            <person name="Rokhsar D.S."/>
        </authorList>
    </citation>
    <scope>NUCLEOTIDE SEQUENCE [LARGE SCALE GENOMIC DNA]</scope>
    <source>
        <strain evidence="12">cv. AM560-2</strain>
    </source>
</reference>
<evidence type="ECO:0000256" key="5">
    <source>
        <dbReference type="ARBA" id="ARBA00022989"/>
    </source>
</evidence>
<evidence type="ECO:0000256" key="2">
    <source>
        <dbReference type="ARBA" id="ARBA00007727"/>
    </source>
</evidence>
<gene>
    <name evidence="11" type="ORF">MANES_09G036800v8</name>
</gene>
<dbReference type="EMBL" id="CM004395">
    <property type="protein sequence ID" value="OAY40623.1"/>
    <property type="molecule type" value="Genomic_DNA"/>
</dbReference>
<keyword evidence="3 8" id="KW-0812">Transmembrane</keyword>
<name>A0A2C9V7T8_MANES</name>
<evidence type="ECO:0000313" key="12">
    <source>
        <dbReference type="Proteomes" id="UP000091857"/>
    </source>
</evidence>
<dbReference type="GO" id="GO:0005794">
    <property type="term" value="C:Golgi apparatus"/>
    <property type="evidence" value="ECO:0000318"/>
    <property type="project" value="GO_Central"/>
</dbReference>
<comment type="subcellular location">
    <subcellularLocation>
        <location evidence="1">Membrane</location>
        <topology evidence="1">Single-pass membrane protein</topology>
    </subcellularLocation>
</comment>
<evidence type="ECO:0000259" key="9">
    <source>
        <dbReference type="Pfam" id="PF13839"/>
    </source>
</evidence>